<name>A0A8T0MMU7_PANVG</name>
<dbReference type="EMBL" id="CM029054">
    <property type="protein sequence ID" value="KAG2538068.1"/>
    <property type="molecule type" value="Genomic_DNA"/>
</dbReference>
<dbReference type="Proteomes" id="UP000823388">
    <property type="component" value="Chromosome 9N"/>
</dbReference>
<accession>A0A8T0MMU7</accession>
<protein>
    <submittedName>
        <fullName evidence="2">Uncharacterized protein</fullName>
    </submittedName>
</protein>
<dbReference type="AlphaFoldDB" id="A0A8T0MMU7"/>
<reference evidence="2" key="1">
    <citation type="submission" date="2020-05" db="EMBL/GenBank/DDBJ databases">
        <title>WGS assembly of Panicum virgatum.</title>
        <authorList>
            <person name="Lovell J.T."/>
            <person name="Jenkins J."/>
            <person name="Shu S."/>
            <person name="Juenger T.E."/>
            <person name="Schmutz J."/>
        </authorList>
    </citation>
    <scope>NUCLEOTIDE SEQUENCE</scope>
    <source>
        <strain evidence="2">AP13</strain>
    </source>
</reference>
<organism evidence="2 3">
    <name type="scientific">Panicum virgatum</name>
    <name type="common">Blackwell switchgrass</name>
    <dbReference type="NCBI Taxonomy" id="38727"/>
    <lineage>
        <taxon>Eukaryota</taxon>
        <taxon>Viridiplantae</taxon>
        <taxon>Streptophyta</taxon>
        <taxon>Embryophyta</taxon>
        <taxon>Tracheophyta</taxon>
        <taxon>Spermatophyta</taxon>
        <taxon>Magnoliopsida</taxon>
        <taxon>Liliopsida</taxon>
        <taxon>Poales</taxon>
        <taxon>Poaceae</taxon>
        <taxon>PACMAD clade</taxon>
        <taxon>Panicoideae</taxon>
        <taxon>Panicodae</taxon>
        <taxon>Paniceae</taxon>
        <taxon>Panicinae</taxon>
        <taxon>Panicum</taxon>
        <taxon>Panicum sect. Hiantes</taxon>
    </lineage>
</organism>
<evidence type="ECO:0000313" key="3">
    <source>
        <dbReference type="Proteomes" id="UP000823388"/>
    </source>
</evidence>
<keyword evidence="3" id="KW-1185">Reference proteome</keyword>
<gene>
    <name evidence="2" type="ORF">PVAP13_9NG389246</name>
</gene>
<proteinExistence type="predicted"/>
<sequence>MHAHTRNSVTGVFYFLASSARHSRPRAPQFALPYASPHHSSLCRTRQLATVPSAAPVTSPQFALPHPSPRAQCRGRPHMPADGVTEEENAQEFGGQYREPEYAEQYGEPEPENEYREQELDFVNGKFNPIL</sequence>
<evidence type="ECO:0000256" key="1">
    <source>
        <dbReference type="SAM" id="MobiDB-lite"/>
    </source>
</evidence>
<feature type="region of interest" description="Disordered" evidence="1">
    <location>
        <begin position="54"/>
        <end position="131"/>
    </location>
</feature>
<comment type="caution">
    <text evidence="2">The sequence shown here is derived from an EMBL/GenBank/DDBJ whole genome shotgun (WGS) entry which is preliminary data.</text>
</comment>
<evidence type="ECO:0000313" key="2">
    <source>
        <dbReference type="EMBL" id="KAG2538068.1"/>
    </source>
</evidence>